<evidence type="ECO:0000256" key="10">
    <source>
        <dbReference type="ARBA" id="ARBA00022840"/>
    </source>
</evidence>
<organism evidence="20 21">
    <name type="scientific">Leptonychotes weddellii</name>
    <name type="common">Weddell seal</name>
    <name type="synonym">Otaria weddellii</name>
    <dbReference type="NCBI Taxonomy" id="9713"/>
    <lineage>
        <taxon>Eukaryota</taxon>
        <taxon>Metazoa</taxon>
        <taxon>Chordata</taxon>
        <taxon>Craniata</taxon>
        <taxon>Vertebrata</taxon>
        <taxon>Euteleostomi</taxon>
        <taxon>Mammalia</taxon>
        <taxon>Eutheria</taxon>
        <taxon>Laurasiatheria</taxon>
        <taxon>Carnivora</taxon>
        <taxon>Caniformia</taxon>
        <taxon>Pinnipedia</taxon>
        <taxon>Phocidae</taxon>
        <taxon>Monachinae</taxon>
        <taxon>Lobodontini</taxon>
        <taxon>Leptonychotes</taxon>
    </lineage>
</organism>
<evidence type="ECO:0000256" key="3">
    <source>
        <dbReference type="ARBA" id="ARBA00004997"/>
    </source>
</evidence>
<keyword evidence="14 21" id="KW-0670">Pyruvate</keyword>
<evidence type="ECO:0000256" key="12">
    <source>
        <dbReference type="ARBA" id="ARBA00022958"/>
    </source>
</evidence>
<dbReference type="CDD" id="cd00288">
    <property type="entry name" value="Pyruvate_Kinase"/>
    <property type="match status" value="1"/>
</dbReference>
<dbReference type="RefSeq" id="XP_006727062.1">
    <property type="nucleotide sequence ID" value="XM_006726999.2"/>
</dbReference>
<keyword evidence="9 17" id="KW-0418">Kinase</keyword>
<evidence type="ECO:0000256" key="7">
    <source>
        <dbReference type="ARBA" id="ARBA00022723"/>
    </source>
</evidence>
<dbReference type="Proteomes" id="UP000245341">
    <property type="component" value="Unplaced"/>
</dbReference>
<keyword evidence="11 17" id="KW-0460">Magnesium</keyword>
<protein>
    <recommendedName>
        <fullName evidence="17">Pyruvate kinase</fullName>
        <ecNumber evidence="17">2.7.1.40</ecNumber>
    </recommendedName>
</protein>
<accession>A0A2U3X6H5</accession>
<gene>
    <name evidence="21" type="primary">LOC102745703</name>
</gene>
<keyword evidence="5" id="KW-0021">Allosteric enzyme</keyword>
<keyword evidence="13 17" id="KW-0324">Glycolysis</keyword>
<dbReference type="Pfam" id="PF02887">
    <property type="entry name" value="PK_C"/>
    <property type="match status" value="1"/>
</dbReference>
<keyword evidence="7" id="KW-0479">Metal-binding</keyword>
<feature type="domain" description="Pyruvate kinase C-terminal" evidence="19">
    <location>
        <begin position="489"/>
        <end position="607"/>
    </location>
</feature>
<dbReference type="STRING" id="9713.A0A2U3X6H5"/>
<dbReference type="Gene3D" id="3.40.1380.20">
    <property type="entry name" value="Pyruvate kinase, C-terminal domain"/>
    <property type="match status" value="2"/>
</dbReference>
<dbReference type="InterPro" id="IPR018209">
    <property type="entry name" value="Pyrv_Knase_AS"/>
</dbReference>
<dbReference type="EC" id="2.7.1.40" evidence="17"/>
<dbReference type="GO" id="GO:0005524">
    <property type="term" value="F:ATP binding"/>
    <property type="evidence" value="ECO:0007669"/>
    <property type="project" value="UniProtKB-KW"/>
</dbReference>
<evidence type="ECO:0000256" key="1">
    <source>
        <dbReference type="ARBA" id="ARBA00001946"/>
    </source>
</evidence>
<keyword evidence="20" id="KW-1185">Reference proteome</keyword>
<keyword evidence="8" id="KW-0547">Nucleotide-binding</keyword>
<keyword evidence="6 17" id="KW-0808">Transferase</keyword>
<reference evidence="21" key="1">
    <citation type="submission" date="2025-08" db="UniProtKB">
        <authorList>
            <consortium name="RefSeq"/>
        </authorList>
    </citation>
    <scope>IDENTIFICATION</scope>
    <source>
        <tissue evidence="21">Liver</tissue>
    </source>
</reference>
<dbReference type="FunFam" id="3.40.1380.20:FF:000001">
    <property type="entry name" value="Pyruvate kinase"/>
    <property type="match status" value="1"/>
</dbReference>
<dbReference type="InterPro" id="IPR040442">
    <property type="entry name" value="Pyrv_kinase-like_dom_sf"/>
</dbReference>
<dbReference type="GO" id="GO:0004743">
    <property type="term" value="F:pyruvate kinase activity"/>
    <property type="evidence" value="ECO:0007669"/>
    <property type="project" value="UniProtKB-EC"/>
</dbReference>
<dbReference type="InterPro" id="IPR001697">
    <property type="entry name" value="Pyr_Knase"/>
</dbReference>
<evidence type="ECO:0000256" key="8">
    <source>
        <dbReference type="ARBA" id="ARBA00022741"/>
    </source>
</evidence>
<evidence type="ECO:0000256" key="9">
    <source>
        <dbReference type="ARBA" id="ARBA00022777"/>
    </source>
</evidence>
<dbReference type="InterPro" id="IPR015795">
    <property type="entry name" value="Pyrv_Knase_C"/>
</dbReference>
<comment type="pathway">
    <text evidence="3 17">Carbohydrate degradation; glycolysis; pyruvate from D-glyceraldehyde 3-phosphate: step 5/5.</text>
</comment>
<keyword evidence="12" id="KW-0630">Potassium</keyword>
<dbReference type="InterPro" id="IPR015793">
    <property type="entry name" value="Pyrv_Knase_brl"/>
</dbReference>
<evidence type="ECO:0000259" key="19">
    <source>
        <dbReference type="Pfam" id="PF02887"/>
    </source>
</evidence>
<comment type="cofactor">
    <cofactor evidence="2">
        <name>K(+)</name>
        <dbReference type="ChEBI" id="CHEBI:29103"/>
    </cofactor>
</comment>
<evidence type="ECO:0000256" key="2">
    <source>
        <dbReference type="ARBA" id="ARBA00001958"/>
    </source>
</evidence>
<dbReference type="SUPFAM" id="SSF50800">
    <property type="entry name" value="PK beta-barrel domain-like"/>
    <property type="match status" value="1"/>
</dbReference>
<keyword evidence="10" id="KW-0067">ATP-binding</keyword>
<evidence type="ECO:0000256" key="6">
    <source>
        <dbReference type="ARBA" id="ARBA00022679"/>
    </source>
</evidence>
<dbReference type="FunFam" id="3.20.20.60:FF:000025">
    <property type="entry name" value="Pyruvate kinase"/>
    <property type="match status" value="1"/>
</dbReference>
<dbReference type="NCBIfam" id="NF004491">
    <property type="entry name" value="PRK05826.1"/>
    <property type="match status" value="1"/>
</dbReference>
<dbReference type="NCBIfam" id="NF004978">
    <property type="entry name" value="PRK06354.1"/>
    <property type="match status" value="1"/>
</dbReference>
<evidence type="ECO:0000256" key="15">
    <source>
        <dbReference type="ARBA" id="ARBA00048152"/>
    </source>
</evidence>
<evidence type="ECO:0000256" key="4">
    <source>
        <dbReference type="ARBA" id="ARBA00008663"/>
    </source>
</evidence>
<dbReference type="GO" id="GO:0016301">
    <property type="term" value="F:kinase activity"/>
    <property type="evidence" value="ECO:0007669"/>
    <property type="project" value="UniProtKB-KW"/>
</dbReference>
<dbReference type="SUPFAM" id="SSF51621">
    <property type="entry name" value="Phosphoenolpyruvate/pyruvate domain"/>
    <property type="match status" value="1"/>
</dbReference>
<evidence type="ECO:0000256" key="16">
    <source>
        <dbReference type="ARBA" id="ARBA00057695"/>
    </source>
</evidence>
<evidence type="ECO:0000313" key="21">
    <source>
        <dbReference type="RefSeq" id="XP_006727062.1"/>
    </source>
</evidence>
<evidence type="ECO:0000259" key="18">
    <source>
        <dbReference type="Pfam" id="PF00224"/>
    </source>
</evidence>
<dbReference type="PROSITE" id="PS00110">
    <property type="entry name" value="PYRUVATE_KINASE"/>
    <property type="match status" value="1"/>
</dbReference>
<comment type="cofactor">
    <cofactor evidence="1">
        <name>Mg(2+)</name>
        <dbReference type="ChEBI" id="CHEBI:18420"/>
    </cofactor>
</comment>
<dbReference type="GO" id="GO:0000287">
    <property type="term" value="F:magnesium ion binding"/>
    <property type="evidence" value="ECO:0007669"/>
    <property type="project" value="InterPro"/>
</dbReference>
<dbReference type="InterPro" id="IPR036918">
    <property type="entry name" value="Pyrv_Knase_C_sf"/>
</dbReference>
<dbReference type="OrthoDB" id="108365at2759"/>
<feature type="domain" description="Pyruvate kinase barrel" evidence="18">
    <location>
        <begin position="122"/>
        <end position="454"/>
    </location>
</feature>
<dbReference type="AlphaFoldDB" id="A0A2U3X6H5"/>
<name>A0A2U3X6H5_LEPWE</name>
<dbReference type="PRINTS" id="PR01050">
    <property type="entry name" value="PYRUVTKNASE"/>
</dbReference>
<dbReference type="FunFam" id="2.40.33.10:FF:000023">
    <property type="entry name" value="Pyruvate kinase PKM"/>
    <property type="match status" value="1"/>
</dbReference>
<evidence type="ECO:0000256" key="17">
    <source>
        <dbReference type="RuleBase" id="RU000504"/>
    </source>
</evidence>
<dbReference type="InterPro" id="IPR015813">
    <property type="entry name" value="Pyrv/PenolPyrv_kinase-like_dom"/>
</dbReference>
<evidence type="ECO:0000256" key="5">
    <source>
        <dbReference type="ARBA" id="ARBA00022533"/>
    </source>
</evidence>
<dbReference type="InterPro" id="IPR011037">
    <property type="entry name" value="Pyrv_Knase-like_insert_dom_sf"/>
</dbReference>
<dbReference type="Pfam" id="PF00224">
    <property type="entry name" value="PK"/>
    <property type="match status" value="1"/>
</dbReference>
<dbReference type="GO" id="GO:0030955">
    <property type="term" value="F:potassium ion binding"/>
    <property type="evidence" value="ECO:0007669"/>
    <property type="project" value="InterPro"/>
</dbReference>
<sequence>MNLEAFSTYSCRLMDVSFIWILEFPRVIIGFRLEKKIVNLIEKLVKKIGRFISELGIASRPFCGGSAARAGPRWRTSAATSKPHSDVGTAFIQTQQLHAAMADTFLEHMCPLDINSPPITARNTGIICTIGPASRSVEMLKEMIKSGMNVARMNFSHATHEYHADTIKNVHTATESFASDPILYRPVAIALDTKGPEIRTGLIKGSGTAEIELKKGATLKITLDNAYMDKCDENILWLDYKNICKVVEVGSKIYVDDGLISLQVKQKGADFLVTQVENGGSLGSKKGVNLPRAAVDLPAVSEKDIQDLKFGVEQDVDMVFASFIRKASDVHEVRKVLGEKGKNIKIISKIENHEGVQRFDEILEASDGMMVARGDLGIEIPAEKVFLAQKMMIGRCNRAGKPVICATQMLESMIKKPRPTRAEGSDVANAVLDGADCIMLSGETAKGDYPLKAVRMQHLIAREAEAAIYHLQLFEELRRLAPITNDPTEAAAVGAVKATFKCCSGAIIVLTKSGRSAHQVSRYRPRVPIIAVTRNHQTARQAHLYRGIFPVVCKDPVEEAWAEDVDLRVNLAMNVGKAQGFFKKGDVVIVLTGWRPGSGFTNTMRVVPVP</sequence>
<evidence type="ECO:0000256" key="14">
    <source>
        <dbReference type="ARBA" id="ARBA00023317"/>
    </source>
</evidence>
<evidence type="ECO:0000313" key="20">
    <source>
        <dbReference type="Proteomes" id="UP000245341"/>
    </source>
</evidence>
<dbReference type="InterPro" id="IPR015806">
    <property type="entry name" value="Pyrv_Knase_insert_dom_sf"/>
</dbReference>
<proteinExistence type="inferred from homology"/>
<dbReference type="NCBIfam" id="TIGR01064">
    <property type="entry name" value="pyruv_kin"/>
    <property type="match status" value="1"/>
</dbReference>
<comment type="function">
    <text evidence="16">Catalyzes the final rate-limiting step of glycolysis by mediating the transfer of a phosphoryl group from phosphoenolpyruvate (PEP) to ADP, generating ATP. The ratio between the highly active tetrameric form and nearly inactive dimeric form determines whether glucose carbons are channeled to biosynthetic processes or used for glycolytic ATP production. The transition between the 2 forms contributes to the control of glycolysis and is important for tumor cell proliferation and survival.</text>
</comment>
<dbReference type="UniPathway" id="UPA00109">
    <property type="reaction ID" value="UER00188"/>
</dbReference>
<evidence type="ECO:0000256" key="13">
    <source>
        <dbReference type="ARBA" id="ARBA00023152"/>
    </source>
</evidence>
<dbReference type="PANTHER" id="PTHR11817">
    <property type="entry name" value="PYRUVATE KINASE"/>
    <property type="match status" value="1"/>
</dbReference>
<comment type="catalytic activity">
    <reaction evidence="15 17">
        <text>pyruvate + ATP = phosphoenolpyruvate + ADP + H(+)</text>
        <dbReference type="Rhea" id="RHEA:18157"/>
        <dbReference type="ChEBI" id="CHEBI:15361"/>
        <dbReference type="ChEBI" id="CHEBI:15378"/>
        <dbReference type="ChEBI" id="CHEBI:30616"/>
        <dbReference type="ChEBI" id="CHEBI:58702"/>
        <dbReference type="ChEBI" id="CHEBI:456216"/>
        <dbReference type="EC" id="2.7.1.40"/>
    </reaction>
</comment>
<dbReference type="Gene3D" id="2.40.33.10">
    <property type="entry name" value="PK beta-barrel domain-like"/>
    <property type="match status" value="1"/>
</dbReference>
<dbReference type="Gene3D" id="3.20.20.60">
    <property type="entry name" value="Phosphoenolpyruvate-binding domains"/>
    <property type="match status" value="1"/>
</dbReference>
<dbReference type="KEGG" id="lww:102745703"/>
<dbReference type="GeneID" id="102745703"/>
<comment type="similarity">
    <text evidence="4 17">Belongs to the pyruvate kinase family.</text>
</comment>
<dbReference type="FunFam" id="3.40.1380.20:FF:000002">
    <property type="entry name" value="Pyruvate kinase"/>
    <property type="match status" value="1"/>
</dbReference>
<evidence type="ECO:0000256" key="11">
    <source>
        <dbReference type="ARBA" id="ARBA00022842"/>
    </source>
</evidence>
<dbReference type="SUPFAM" id="SSF52935">
    <property type="entry name" value="PK C-terminal domain-like"/>
    <property type="match status" value="1"/>
</dbReference>